<name>A0A1V0RR74_9RHOB</name>
<dbReference type="RefSeq" id="WP_081507670.1">
    <property type="nucleotide sequence ID" value="NZ_CP020474.1"/>
</dbReference>
<dbReference type="PRINTS" id="PR00413">
    <property type="entry name" value="HADHALOGNASE"/>
</dbReference>
<keyword evidence="1" id="KW-0378">Hydrolase</keyword>
<dbReference type="Proteomes" id="UP000192273">
    <property type="component" value="Chromosome"/>
</dbReference>
<proteinExistence type="predicted"/>
<dbReference type="NCBIfam" id="TIGR01493">
    <property type="entry name" value="HAD-SF-IA-v2"/>
    <property type="match status" value="1"/>
</dbReference>
<dbReference type="PANTHER" id="PTHR43316">
    <property type="entry name" value="HYDROLASE, HALOACID DELAHOGENASE-RELATED"/>
    <property type="match status" value="1"/>
</dbReference>
<dbReference type="EMBL" id="CP020474">
    <property type="protein sequence ID" value="ARE84278.1"/>
    <property type="molecule type" value="Genomic_DNA"/>
</dbReference>
<dbReference type="InterPro" id="IPR036412">
    <property type="entry name" value="HAD-like_sf"/>
</dbReference>
<dbReference type="Pfam" id="PF00702">
    <property type="entry name" value="Hydrolase"/>
    <property type="match status" value="1"/>
</dbReference>
<accession>A0A1V0RR74</accession>
<dbReference type="AlphaFoldDB" id="A0A1V0RR74"/>
<sequence length="235" mass="25584">MDDLLRLFSENRPTTLTFDCYGTLVDWEGGAAKALRRFYGFSDQLVSDAALIDMFLALDAAEIRKDIFPYSAVLQSVADQIADKLLGKADPELSKAFSQSLPTWPVFAETNEALAHLAKHFRLAVISNVDDDLISTTLTGIDATFAEVVTSQQAGCYKPDMPIFEVTIRKLDEAPDRIIHIAEGLGEAQPAKSLGMKSIWVERSSRSDDGSNATPHAKAPSLMEIVEAAQSGMAT</sequence>
<dbReference type="Gene3D" id="1.10.150.750">
    <property type="match status" value="1"/>
</dbReference>
<evidence type="ECO:0000256" key="1">
    <source>
        <dbReference type="ARBA" id="ARBA00022801"/>
    </source>
</evidence>
<evidence type="ECO:0000313" key="3">
    <source>
        <dbReference type="Proteomes" id="UP000192273"/>
    </source>
</evidence>
<dbReference type="Gene3D" id="3.40.50.1000">
    <property type="entry name" value="HAD superfamily/HAD-like"/>
    <property type="match status" value="1"/>
</dbReference>
<dbReference type="InterPro" id="IPR023214">
    <property type="entry name" value="HAD_sf"/>
</dbReference>
<dbReference type="SFLD" id="SFLDS00003">
    <property type="entry name" value="Haloacid_Dehalogenase"/>
    <property type="match status" value="1"/>
</dbReference>
<reference evidence="2 3" key="1">
    <citation type="submission" date="2017-03" db="EMBL/GenBank/DDBJ databases">
        <title>Genome Sequence of Roseovarius mucosus strain SMR3 Isolated from a culture of the Diatom Skeletonema marinoi.</title>
        <authorList>
            <person name="Topel M."/>
            <person name="Pinder M."/>
            <person name="Johansson O.N."/>
            <person name="Kourtchenko O."/>
            <person name="Godhe A."/>
            <person name="Clarke A.K."/>
        </authorList>
    </citation>
    <scope>NUCLEOTIDE SEQUENCE [LARGE SCALE GENOMIC DNA]</scope>
    <source>
        <strain evidence="2 3">SMR3</strain>
    </source>
</reference>
<dbReference type="OrthoDB" id="9785638at2"/>
<dbReference type="InterPro" id="IPR051540">
    <property type="entry name" value="S-2-haloacid_dehalogenase"/>
</dbReference>
<dbReference type="InterPro" id="IPR006439">
    <property type="entry name" value="HAD-SF_hydro_IA"/>
</dbReference>
<dbReference type="SFLD" id="SFLDG01129">
    <property type="entry name" value="C1.5:_HAD__Beta-PGM__Phosphata"/>
    <property type="match status" value="1"/>
</dbReference>
<dbReference type="GO" id="GO:0016787">
    <property type="term" value="F:hydrolase activity"/>
    <property type="evidence" value="ECO:0007669"/>
    <property type="project" value="UniProtKB-KW"/>
</dbReference>
<dbReference type="KEGG" id="rmm:ROSMUCSMR3_02811"/>
<evidence type="ECO:0000313" key="2">
    <source>
        <dbReference type="EMBL" id="ARE84278.1"/>
    </source>
</evidence>
<protein>
    <submittedName>
        <fullName evidence="2">DUMP phosphatase</fullName>
    </submittedName>
</protein>
<organism evidence="2 3">
    <name type="scientific">Roseovarius mucosus</name>
    <dbReference type="NCBI Taxonomy" id="215743"/>
    <lineage>
        <taxon>Bacteria</taxon>
        <taxon>Pseudomonadati</taxon>
        <taxon>Pseudomonadota</taxon>
        <taxon>Alphaproteobacteria</taxon>
        <taxon>Rhodobacterales</taxon>
        <taxon>Roseobacteraceae</taxon>
        <taxon>Roseovarius</taxon>
    </lineage>
</organism>
<gene>
    <name evidence="2" type="ORF">ROSMUCSMR3_02811</name>
</gene>
<dbReference type="PANTHER" id="PTHR43316:SF9">
    <property type="entry name" value="ACID DEHALOGENASE, PUTATIVE (AFU_ORTHOLOGUE AFUA_6G14460)-RELATED"/>
    <property type="match status" value="1"/>
</dbReference>
<keyword evidence="3" id="KW-1185">Reference proteome</keyword>
<dbReference type="SUPFAM" id="SSF56784">
    <property type="entry name" value="HAD-like"/>
    <property type="match status" value="1"/>
</dbReference>